<dbReference type="AlphaFoldDB" id="A0A1G9ZC10"/>
<keyword evidence="1" id="KW-0175">Coiled coil</keyword>
<dbReference type="STRING" id="745820.SAMN04488053_10138"/>
<organism evidence="2 3">
    <name type="scientific">Alkalicoccus daliensis</name>
    <dbReference type="NCBI Taxonomy" id="745820"/>
    <lineage>
        <taxon>Bacteria</taxon>
        <taxon>Bacillati</taxon>
        <taxon>Bacillota</taxon>
        <taxon>Bacilli</taxon>
        <taxon>Bacillales</taxon>
        <taxon>Bacillaceae</taxon>
        <taxon>Alkalicoccus</taxon>
    </lineage>
</organism>
<evidence type="ECO:0000256" key="1">
    <source>
        <dbReference type="SAM" id="Coils"/>
    </source>
</evidence>
<reference evidence="3" key="1">
    <citation type="submission" date="2016-10" db="EMBL/GenBank/DDBJ databases">
        <authorList>
            <person name="Varghese N."/>
            <person name="Submissions S."/>
        </authorList>
    </citation>
    <scope>NUCLEOTIDE SEQUENCE [LARGE SCALE GENOMIC DNA]</scope>
    <source>
        <strain evidence="3">CGMCC 1.10369</strain>
    </source>
</reference>
<sequence>MDMHEKGKAVQESVELRKLNTLIKGEEEKLALKKNRFQKLTKKHRIWVMNREIRELELKLNRLYKEKKLIEENEEE</sequence>
<keyword evidence="3" id="KW-1185">Reference proteome</keyword>
<proteinExistence type="predicted"/>
<protein>
    <submittedName>
        <fullName evidence="2">Uncharacterized protein</fullName>
    </submittedName>
</protein>
<evidence type="ECO:0000313" key="2">
    <source>
        <dbReference type="EMBL" id="SDN18804.1"/>
    </source>
</evidence>
<dbReference type="RefSeq" id="WP_090839403.1">
    <property type="nucleotide sequence ID" value="NZ_FNIL01000001.1"/>
</dbReference>
<dbReference type="Proteomes" id="UP000198778">
    <property type="component" value="Unassembled WGS sequence"/>
</dbReference>
<dbReference type="EMBL" id="FNIL01000001">
    <property type="protein sequence ID" value="SDN18804.1"/>
    <property type="molecule type" value="Genomic_DNA"/>
</dbReference>
<name>A0A1G9ZC10_9BACI</name>
<feature type="coiled-coil region" evidence="1">
    <location>
        <begin position="16"/>
        <end position="73"/>
    </location>
</feature>
<gene>
    <name evidence="2" type="ORF">SAMN04488053_10138</name>
</gene>
<evidence type="ECO:0000313" key="3">
    <source>
        <dbReference type="Proteomes" id="UP000198778"/>
    </source>
</evidence>
<accession>A0A1G9ZC10</accession>